<dbReference type="InterPro" id="IPR051534">
    <property type="entry name" value="CBASS_pafABC_assoc_protein"/>
</dbReference>
<feature type="domain" description="WYL" evidence="2">
    <location>
        <begin position="139"/>
        <end position="200"/>
    </location>
</feature>
<evidence type="ECO:0000313" key="4">
    <source>
        <dbReference type="EMBL" id="GLL07516.1"/>
    </source>
</evidence>
<dbReference type="InterPro" id="IPR026881">
    <property type="entry name" value="WYL_dom"/>
</dbReference>
<comment type="caution">
    <text evidence="4">The sequence shown here is derived from an EMBL/GenBank/DDBJ whole genome shotgun (WGS) entry which is preliminary data.</text>
</comment>
<feature type="domain" description="WCX" evidence="3">
    <location>
        <begin position="232"/>
        <end position="304"/>
    </location>
</feature>
<dbReference type="Gene3D" id="1.10.10.10">
    <property type="entry name" value="Winged helix-like DNA-binding domain superfamily/Winged helix DNA-binding domain"/>
    <property type="match status" value="1"/>
</dbReference>
<dbReference type="Pfam" id="PF13280">
    <property type="entry name" value="WYL"/>
    <property type="match status" value="1"/>
</dbReference>
<dbReference type="InterPro" id="IPR013196">
    <property type="entry name" value="HTH_11"/>
</dbReference>
<evidence type="ECO:0000259" key="2">
    <source>
        <dbReference type="Pfam" id="PF13280"/>
    </source>
</evidence>
<dbReference type="PANTHER" id="PTHR34580:SF1">
    <property type="entry name" value="PROTEIN PAFC"/>
    <property type="match status" value="1"/>
</dbReference>
<keyword evidence="5" id="KW-1185">Reference proteome</keyword>
<dbReference type="InterPro" id="IPR057727">
    <property type="entry name" value="WCX_dom"/>
</dbReference>
<evidence type="ECO:0000259" key="1">
    <source>
        <dbReference type="Pfam" id="PF08279"/>
    </source>
</evidence>
<sequence length="327" mass="33965">MRGDRLLSLVLLLQARPGAAAPHLAERLGVSVRTVLRDVEALSGAGIPVYTERGRNGGIRLLDTYRTGLAHLSRAEGAGLAVGQSRLAGDLGLGDALDTALEKLTGAGGGALRGGLADGRSHVLVDVDPWMRSGEAVPHLPAIHEALLQRQRLRLVYRDSEGARTARTVDPAGLVAKAGVWYLVTAEPALLRVARIEDCTALPEPAARPPGFELATAWAALRSGVEARPRALRVTAEVHPAALALARRVLARHCSEDDGGGGTRLRLAFTSVDHAVGSLLGLGARLEVLDPEPVRAALRAAALDVAALYESLQDGNGRCAGGAGGAS</sequence>
<dbReference type="Pfam" id="PF25583">
    <property type="entry name" value="WCX"/>
    <property type="match status" value="1"/>
</dbReference>
<gene>
    <name evidence="4" type="ORF">GCM10017581_092680</name>
</gene>
<dbReference type="RefSeq" id="WP_261965751.1">
    <property type="nucleotide sequence ID" value="NZ_BAAAXA010000001.1"/>
</dbReference>
<proteinExistence type="predicted"/>
<name>A0A9W6KST9_9ACTN</name>
<evidence type="ECO:0000259" key="3">
    <source>
        <dbReference type="Pfam" id="PF25583"/>
    </source>
</evidence>
<dbReference type="InterPro" id="IPR036388">
    <property type="entry name" value="WH-like_DNA-bd_sf"/>
</dbReference>
<evidence type="ECO:0000313" key="5">
    <source>
        <dbReference type="Proteomes" id="UP001143480"/>
    </source>
</evidence>
<dbReference type="PANTHER" id="PTHR34580">
    <property type="match status" value="1"/>
</dbReference>
<dbReference type="AlphaFoldDB" id="A0A9W6KST9"/>
<dbReference type="InterPro" id="IPR028349">
    <property type="entry name" value="PafC-like"/>
</dbReference>
<feature type="domain" description="Helix-turn-helix type 11" evidence="1">
    <location>
        <begin position="5"/>
        <end position="59"/>
    </location>
</feature>
<dbReference type="EMBL" id="BSFP01000098">
    <property type="protein sequence ID" value="GLL07516.1"/>
    <property type="molecule type" value="Genomic_DNA"/>
</dbReference>
<dbReference type="Pfam" id="PF08279">
    <property type="entry name" value="HTH_11"/>
    <property type="match status" value="1"/>
</dbReference>
<accession>A0A9W6KST9</accession>
<reference evidence="4" key="1">
    <citation type="journal article" date="2014" name="Int. J. Syst. Evol. Microbiol.">
        <title>Complete genome sequence of Corynebacterium casei LMG S-19264T (=DSM 44701T), isolated from a smear-ripened cheese.</title>
        <authorList>
            <consortium name="US DOE Joint Genome Institute (JGI-PGF)"/>
            <person name="Walter F."/>
            <person name="Albersmeier A."/>
            <person name="Kalinowski J."/>
            <person name="Ruckert C."/>
        </authorList>
    </citation>
    <scope>NUCLEOTIDE SEQUENCE</scope>
    <source>
        <strain evidence="4">VKM Ac-1321</strain>
    </source>
</reference>
<reference evidence="4" key="2">
    <citation type="submission" date="2023-01" db="EMBL/GenBank/DDBJ databases">
        <authorList>
            <person name="Sun Q."/>
            <person name="Evtushenko L."/>
        </authorList>
    </citation>
    <scope>NUCLEOTIDE SEQUENCE</scope>
    <source>
        <strain evidence="4">VKM Ac-1321</strain>
    </source>
</reference>
<dbReference type="Proteomes" id="UP001143480">
    <property type="component" value="Unassembled WGS sequence"/>
</dbReference>
<dbReference type="PIRSF" id="PIRSF016838">
    <property type="entry name" value="PafC"/>
    <property type="match status" value="1"/>
</dbReference>
<organism evidence="4 5">
    <name type="scientific">Dactylosporangium matsuzakiense</name>
    <dbReference type="NCBI Taxonomy" id="53360"/>
    <lineage>
        <taxon>Bacteria</taxon>
        <taxon>Bacillati</taxon>
        <taxon>Actinomycetota</taxon>
        <taxon>Actinomycetes</taxon>
        <taxon>Micromonosporales</taxon>
        <taxon>Micromonosporaceae</taxon>
        <taxon>Dactylosporangium</taxon>
    </lineage>
</organism>
<protein>
    <submittedName>
        <fullName evidence="4">Transcriptional regulator</fullName>
    </submittedName>
</protein>
<dbReference type="SUPFAM" id="SSF46785">
    <property type="entry name" value="Winged helix' DNA-binding domain"/>
    <property type="match status" value="1"/>
</dbReference>
<dbReference type="InterPro" id="IPR036390">
    <property type="entry name" value="WH_DNA-bd_sf"/>
</dbReference>
<dbReference type="PROSITE" id="PS52050">
    <property type="entry name" value="WYL"/>
    <property type="match status" value="1"/>
</dbReference>